<dbReference type="RefSeq" id="WP_044851304.1">
    <property type="nucleotide sequence ID" value="NZ_CP016174.1"/>
</dbReference>
<dbReference type="InterPro" id="IPR036365">
    <property type="entry name" value="PGBD-like_sf"/>
</dbReference>
<proteinExistence type="predicted"/>
<organism evidence="2 3">
    <name type="scientific">Amycolatopsis orientalis</name>
    <name type="common">Nocardia orientalis</name>
    <dbReference type="NCBI Taxonomy" id="31958"/>
    <lineage>
        <taxon>Bacteria</taxon>
        <taxon>Bacillati</taxon>
        <taxon>Actinomycetota</taxon>
        <taxon>Actinomycetes</taxon>
        <taxon>Pseudonocardiales</taxon>
        <taxon>Pseudonocardiaceae</taxon>
        <taxon>Amycolatopsis</taxon>
    </lineage>
</organism>
<reference evidence="2 3" key="1">
    <citation type="journal article" date="2015" name="Genome Announc.">
        <title>Draft Genome Sequence of Norvancomycin-Producing Strain Amycolatopsis orientalis CPCC200066.</title>
        <authorList>
            <person name="Lei X."/>
            <person name="Yuan F."/>
            <person name="Shi Y."/>
            <person name="Li X."/>
            <person name="Wang L."/>
            <person name="Hong B."/>
        </authorList>
    </citation>
    <scope>NUCLEOTIDE SEQUENCE [LARGE SCALE GENOMIC DNA]</scope>
    <source>
        <strain evidence="2 3">B-37</strain>
    </source>
</reference>
<dbReference type="AlphaFoldDB" id="A0A193C6M1"/>
<dbReference type="InterPro" id="IPR036366">
    <property type="entry name" value="PGBDSf"/>
</dbReference>
<dbReference type="Proteomes" id="UP000093695">
    <property type="component" value="Chromosome"/>
</dbReference>
<feature type="chain" id="PRO_5008256452" evidence="1">
    <location>
        <begin position="30"/>
        <end position="273"/>
    </location>
</feature>
<accession>A0A193C6M1</accession>
<gene>
    <name evidence="2" type="ORF">SD37_33820</name>
</gene>
<dbReference type="Gene3D" id="1.10.101.10">
    <property type="entry name" value="PGBD-like superfamily/PGBD"/>
    <property type="match status" value="1"/>
</dbReference>
<sequence>MRKVATAAIFTALSGAALMGATAGQPAVAAPSVDMEAVVKAAMWDPYKADQSITPGSGPSVKVVEEALAAKNLLDKKQVDGHFGTSTVTAYKKYQKSLGHSGLAASGLPGKGSLTELGKGRYTVSAPIGVGAKTSLDGKTVNKRTADMIAAAEKKAGVKFTVTQGSYNAGGVGASGGTHDGGGAVDISVSNLSNKTAAVKALREVGFAAWHRTPSQGNWAEHIHGIAISDTDMSPQAQAQAGDYFEGCNGLASHAKDDGPQVKKVTWEEFKRG</sequence>
<dbReference type="EMBL" id="CP016174">
    <property type="protein sequence ID" value="ANN20094.1"/>
    <property type="molecule type" value="Genomic_DNA"/>
</dbReference>
<dbReference type="eggNOG" id="COG3409">
    <property type="taxonomic scope" value="Bacteria"/>
</dbReference>
<feature type="signal peptide" evidence="1">
    <location>
        <begin position="1"/>
        <end position="29"/>
    </location>
</feature>
<evidence type="ECO:0000313" key="2">
    <source>
        <dbReference type="EMBL" id="ANN20094.1"/>
    </source>
</evidence>
<evidence type="ECO:0000313" key="3">
    <source>
        <dbReference type="Proteomes" id="UP000093695"/>
    </source>
</evidence>
<keyword evidence="1" id="KW-0732">Signal</keyword>
<protein>
    <submittedName>
        <fullName evidence="2">Peptidoglycan-binding protein</fullName>
    </submittedName>
</protein>
<evidence type="ECO:0000256" key="1">
    <source>
        <dbReference type="SAM" id="SignalP"/>
    </source>
</evidence>
<name>A0A193C6M1_AMYOR</name>
<keyword evidence="3" id="KW-1185">Reference proteome</keyword>
<dbReference type="SUPFAM" id="SSF47090">
    <property type="entry name" value="PGBD-like"/>
    <property type="match status" value="1"/>
</dbReference>
<dbReference type="KEGG" id="aori:SD37_33820"/>